<reference evidence="2 3" key="1">
    <citation type="submission" date="2024-06" db="EMBL/GenBank/DDBJ databases">
        <authorList>
            <person name="Kim D.-U."/>
        </authorList>
    </citation>
    <scope>NUCLEOTIDE SEQUENCE [LARGE SCALE GENOMIC DNA]</scope>
    <source>
        <strain evidence="2 3">KACC15460</strain>
    </source>
</reference>
<comment type="caution">
    <text evidence="2">The sequence shown here is derived from an EMBL/GenBank/DDBJ whole genome shotgun (WGS) entry which is preliminary data.</text>
</comment>
<feature type="signal peptide" evidence="1">
    <location>
        <begin position="1"/>
        <end position="28"/>
    </location>
</feature>
<name>A0ABV2DT39_9HYPH</name>
<evidence type="ECO:0008006" key="4">
    <source>
        <dbReference type="Google" id="ProtNLM"/>
    </source>
</evidence>
<dbReference type="EMBL" id="JBEWSZ010000011">
    <property type="protein sequence ID" value="MET2832618.1"/>
    <property type="molecule type" value="Genomic_DNA"/>
</dbReference>
<sequence>MKKRIVFASTLVLALAASTVSFSSIADAAIIRHHGGGHSMGHFSGGQVMRHFNGGHRFAFRRGHGHRWARGGGGYYGGYYDDYCDPVQLALGLCIPYYYAPYGPFGVL</sequence>
<organism evidence="2 3">
    <name type="scientific">Mesorhizobium shangrilense</name>
    <dbReference type="NCBI Taxonomy" id="460060"/>
    <lineage>
        <taxon>Bacteria</taxon>
        <taxon>Pseudomonadati</taxon>
        <taxon>Pseudomonadota</taxon>
        <taxon>Alphaproteobacteria</taxon>
        <taxon>Hyphomicrobiales</taxon>
        <taxon>Phyllobacteriaceae</taxon>
        <taxon>Mesorhizobium</taxon>
    </lineage>
</organism>
<feature type="chain" id="PRO_5046947189" description="Sulfur globule protein" evidence="1">
    <location>
        <begin position="29"/>
        <end position="108"/>
    </location>
</feature>
<evidence type="ECO:0000313" key="3">
    <source>
        <dbReference type="Proteomes" id="UP001548832"/>
    </source>
</evidence>
<gene>
    <name evidence="2" type="ORF">ABVQ20_37415</name>
</gene>
<keyword evidence="1" id="KW-0732">Signal</keyword>
<evidence type="ECO:0000313" key="2">
    <source>
        <dbReference type="EMBL" id="MET2832618.1"/>
    </source>
</evidence>
<evidence type="ECO:0000256" key="1">
    <source>
        <dbReference type="SAM" id="SignalP"/>
    </source>
</evidence>
<accession>A0ABV2DT39</accession>
<dbReference type="RefSeq" id="WP_354464838.1">
    <property type="nucleotide sequence ID" value="NZ_JBEWSZ010000011.1"/>
</dbReference>
<dbReference type="Proteomes" id="UP001548832">
    <property type="component" value="Unassembled WGS sequence"/>
</dbReference>
<keyword evidence="3" id="KW-1185">Reference proteome</keyword>
<protein>
    <recommendedName>
        <fullName evidence="4">Sulfur globule protein</fullName>
    </recommendedName>
</protein>
<proteinExistence type="predicted"/>